<feature type="compositionally biased region" description="Basic residues" evidence="1">
    <location>
        <begin position="32"/>
        <end position="42"/>
    </location>
</feature>
<evidence type="ECO:0000256" key="1">
    <source>
        <dbReference type="SAM" id="MobiDB-lite"/>
    </source>
</evidence>
<name>A0A2P2Q9D1_RHIMU</name>
<proteinExistence type="predicted"/>
<dbReference type="AlphaFoldDB" id="A0A2P2Q9D1"/>
<dbReference type="EMBL" id="GGEC01083069">
    <property type="protein sequence ID" value="MBX63553.1"/>
    <property type="molecule type" value="Transcribed_RNA"/>
</dbReference>
<sequence>MLTNFSNLSNIRRKGSAQLGQLHHQSNLKYPFKQKSHWHMQKSRGSCKFS</sequence>
<reference evidence="2" key="1">
    <citation type="submission" date="2018-02" db="EMBL/GenBank/DDBJ databases">
        <title>Rhizophora mucronata_Transcriptome.</title>
        <authorList>
            <person name="Meera S.P."/>
            <person name="Sreeshan A."/>
            <person name="Augustine A."/>
        </authorList>
    </citation>
    <scope>NUCLEOTIDE SEQUENCE</scope>
    <source>
        <tissue evidence="2">Leaf</tissue>
    </source>
</reference>
<feature type="region of interest" description="Disordered" evidence="1">
    <location>
        <begin position="30"/>
        <end position="50"/>
    </location>
</feature>
<evidence type="ECO:0000313" key="2">
    <source>
        <dbReference type="EMBL" id="MBX63553.1"/>
    </source>
</evidence>
<organism evidence="2">
    <name type="scientific">Rhizophora mucronata</name>
    <name type="common">Asiatic mangrove</name>
    <dbReference type="NCBI Taxonomy" id="61149"/>
    <lineage>
        <taxon>Eukaryota</taxon>
        <taxon>Viridiplantae</taxon>
        <taxon>Streptophyta</taxon>
        <taxon>Embryophyta</taxon>
        <taxon>Tracheophyta</taxon>
        <taxon>Spermatophyta</taxon>
        <taxon>Magnoliopsida</taxon>
        <taxon>eudicotyledons</taxon>
        <taxon>Gunneridae</taxon>
        <taxon>Pentapetalae</taxon>
        <taxon>rosids</taxon>
        <taxon>fabids</taxon>
        <taxon>Malpighiales</taxon>
        <taxon>Rhizophoraceae</taxon>
        <taxon>Rhizophora</taxon>
    </lineage>
</organism>
<accession>A0A2P2Q9D1</accession>
<protein>
    <submittedName>
        <fullName evidence="2">Uncharacterized protein</fullName>
    </submittedName>
</protein>